<keyword evidence="2" id="KW-1185">Reference proteome</keyword>
<proteinExistence type="predicted"/>
<reference evidence="1" key="1">
    <citation type="submission" date="2013-10" db="EMBL/GenBank/DDBJ databases">
        <title>Genomic analysis of the causative agents of coccidiosis in chickens.</title>
        <authorList>
            <person name="Reid A.J."/>
            <person name="Blake D."/>
            <person name="Billington K."/>
            <person name="Browne H."/>
            <person name="Dunn M."/>
            <person name="Hung S."/>
            <person name="Kawahara F."/>
            <person name="Miranda-Saavedra D."/>
            <person name="Mourier T."/>
            <person name="Nagra H."/>
            <person name="Otto T.D."/>
            <person name="Rawlings N."/>
            <person name="Sanchez A."/>
            <person name="Sanders M."/>
            <person name="Subramaniam C."/>
            <person name="Tay Y."/>
            <person name="Dear P."/>
            <person name="Doerig C."/>
            <person name="Gruber A."/>
            <person name="Parkinson J."/>
            <person name="Shirley M."/>
            <person name="Wan K.L."/>
            <person name="Berriman M."/>
            <person name="Tomley F."/>
            <person name="Pain A."/>
        </authorList>
    </citation>
    <scope>NUCLEOTIDE SEQUENCE [LARGE SCALE GENOMIC DNA]</scope>
    <source>
        <strain evidence="1">Houghton</strain>
    </source>
</reference>
<protein>
    <submittedName>
        <fullName evidence="1">Uncharacterized protein</fullName>
    </submittedName>
</protein>
<dbReference type="Proteomes" id="UP000018201">
    <property type="component" value="Unassembled WGS sequence"/>
</dbReference>
<dbReference type="AlphaFoldDB" id="U6G1D2"/>
<evidence type="ECO:0000313" key="2">
    <source>
        <dbReference type="Proteomes" id="UP000018201"/>
    </source>
</evidence>
<accession>U6G1D2</accession>
<dbReference type="VEuPathDB" id="ToxoDB:EPH_0029890"/>
<dbReference type="EMBL" id="HG689272">
    <property type="protein sequence ID" value="CDI73955.1"/>
    <property type="molecule type" value="Genomic_DNA"/>
</dbReference>
<evidence type="ECO:0000313" key="1">
    <source>
        <dbReference type="EMBL" id="CDI73955.1"/>
    </source>
</evidence>
<name>U6G1D2_9EIME</name>
<organism evidence="1 2">
    <name type="scientific">Eimeria praecox</name>
    <dbReference type="NCBI Taxonomy" id="51316"/>
    <lineage>
        <taxon>Eukaryota</taxon>
        <taxon>Sar</taxon>
        <taxon>Alveolata</taxon>
        <taxon>Apicomplexa</taxon>
        <taxon>Conoidasida</taxon>
        <taxon>Coccidia</taxon>
        <taxon>Eucoccidiorida</taxon>
        <taxon>Eimeriorina</taxon>
        <taxon>Eimeriidae</taxon>
        <taxon>Eimeria</taxon>
    </lineage>
</organism>
<reference evidence="1" key="2">
    <citation type="submission" date="2013-10" db="EMBL/GenBank/DDBJ databases">
        <authorList>
            <person name="Aslett M."/>
        </authorList>
    </citation>
    <scope>NUCLEOTIDE SEQUENCE [LARGE SCALE GENOMIC DNA]</scope>
    <source>
        <strain evidence="1">Houghton</strain>
    </source>
</reference>
<sequence length="332" mass="37386">MSEAMAIWVEHRVALSGFTVCGGISGGWFTDIDVVLHNIRAFELGYLDGHRVALSGFRVCGGTYGGCFTGVDVMLHSIRAFECVYGYLDGAQRCAFIVHEMRRDVWWVVHRRYALRRVWLSMWCSAALEHFERGNGYLDGAQRRVFRIQGMWLDIWCTGVDLALHSIRAFECEDGYCVSGWILVWSTALRFEASGYVAGHAVAFHSRIRAFEYGDGYWGGLQPCGLSAQVDVVLHSIGAYEYGGGYWDGLQRCVSRFQVDVMLHSIRAFGCEYGYLDGHSVAFSGFRKVRKAAVYVDSDWIRYRYGKGRMSSGILEHPSQSTKLPTMLDSAC</sequence>
<gene>
    <name evidence="1" type="ORF">EPH_0029890</name>
</gene>